<gene>
    <name evidence="1" type="ORF">ACFOEO_12265</name>
</gene>
<protein>
    <submittedName>
        <fullName evidence="1">Uncharacterized protein</fullName>
    </submittedName>
</protein>
<dbReference type="EMBL" id="JBHRVQ010000001">
    <property type="protein sequence ID" value="MFC3389356.1"/>
    <property type="molecule type" value="Genomic_DNA"/>
</dbReference>
<evidence type="ECO:0000313" key="2">
    <source>
        <dbReference type="Proteomes" id="UP001595637"/>
    </source>
</evidence>
<organism evidence="1 2">
    <name type="scientific">Salinicoccus sesuvii</name>
    <dbReference type="NCBI Taxonomy" id="868281"/>
    <lineage>
        <taxon>Bacteria</taxon>
        <taxon>Bacillati</taxon>
        <taxon>Bacillota</taxon>
        <taxon>Bacilli</taxon>
        <taxon>Bacillales</taxon>
        <taxon>Staphylococcaceae</taxon>
        <taxon>Salinicoccus</taxon>
    </lineage>
</organism>
<dbReference type="Proteomes" id="UP001595637">
    <property type="component" value="Unassembled WGS sequence"/>
</dbReference>
<sequence length="92" mass="10684">MSEYPYLEGAIQHYKHRFEKRSPIRGEAAEYNELKMTLRKAEAFDEMRKIHHEIDSDIYEKKLITPAKGYYTMAKELSAVLTGEIETESGGI</sequence>
<keyword evidence="2" id="KW-1185">Reference proteome</keyword>
<evidence type="ECO:0000313" key="1">
    <source>
        <dbReference type="EMBL" id="MFC3389356.1"/>
    </source>
</evidence>
<name>A0ABV7N9S3_9STAP</name>
<comment type="caution">
    <text evidence="1">The sequence shown here is derived from an EMBL/GenBank/DDBJ whole genome shotgun (WGS) entry which is preliminary data.</text>
</comment>
<dbReference type="RefSeq" id="WP_380656385.1">
    <property type="nucleotide sequence ID" value="NZ_JBHRVQ010000001.1"/>
</dbReference>
<proteinExistence type="predicted"/>
<accession>A0ABV7N9S3</accession>
<reference evidence="2" key="1">
    <citation type="journal article" date="2019" name="Int. J. Syst. Evol. Microbiol.">
        <title>The Global Catalogue of Microorganisms (GCM) 10K type strain sequencing project: providing services to taxonomists for standard genome sequencing and annotation.</title>
        <authorList>
            <consortium name="The Broad Institute Genomics Platform"/>
            <consortium name="The Broad Institute Genome Sequencing Center for Infectious Disease"/>
            <person name="Wu L."/>
            <person name="Ma J."/>
        </authorList>
    </citation>
    <scope>NUCLEOTIDE SEQUENCE [LARGE SCALE GENOMIC DNA]</scope>
    <source>
        <strain evidence="2">CCM 7756</strain>
    </source>
</reference>